<organism evidence="3">
    <name type="scientific">Thrips palmi</name>
    <name type="common">Melon thrips</name>
    <dbReference type="NCBI Taxonomy" id="161013"/>
    <lineage>
        <taxon>Eukaryota</taxon>
        <taxon>Metazoa</taxon>
        <taxon>Ecdysozoa</taxon>
        <taxon>Arthropoda</taxon>
        <taxon>Hexapoda</taxon>
        <taxon>Insecta</taxon>
        <taxon>Pterygota</taxon>
        <taxon>Neoptera</taxon>
        <taxon>Paraneoptera</taxon>
        <taxon>Thysanoptera</taxon>
        <taxon>Terebrantia</taxon>
        <taxon>Thripoidea</taxon>
        <taxon>Thripidae</taxon>
        <taxon>Thrips</taxon>
    </lineage>
</organism>
<dbReference type="KEGG" id="tpal:117646623"/>
<protein>
    <submittedName>
        <fullName evidence="3">Uncharacterized protein LOC117646623</fullName>
    </submittedName>
</protein>
<dbReference type="PANTHER" id="PTHR39948:SF1">
    <property type="entry name" value="GEO11419P1"/>
    <property type="match status" value="1"/>
</dbReference>
<dbReference type="Proteomes" id="UP000515158">
    <property type="component" value="Unplaced"/>
</dbReference>
<keyword evidence="1" id="KW-0472">Membrane</keyword>
<proteinExistence type="predicted"/>
<keyword evidence="1" id="KW-1133">Transmembrane helix</keyword>
<name>A0A6P8Z1S1_THRPL</name>
<feature type="transmembrane region" description="Helical" evidence="1">
    <location>
        <begin position="7"/>
        <end position="30"/>
    </location>
</feature>
<evidence type="ECO:0000313" key="3">
    <source>
        <dbReference type="RefSeq" id="XP_034243581.1"/>
    </source>
</evidence>
<reference evidence="3" key="1">
    <citation type="submission" date="2025-08" db="UniProtKB">
        <authorList>
            <consortium name="RefSeq"/>
        </authorList>
    </citation>
    <scope>IDENTIFICATION</scope>
    <source>
        <tissue evidence="3">Total insect</tissue>
    </source>
</reference>
<keyword evidence="2" id="KW-1185">Reference proteome</keyword>
<sequence>MSLFNGLFWLLVLVLLSWWIACFCFFPYVVVSVLTPCIPGLKALADILLAGVQFPFKCSDNMVNQRSYNSY</sequence>
<evidence type="ECO:0000313" key="2">
    <source>
        <dbReference type="Proteomes" id="UP000515158"/>
    </source>
</evidence>
<dbReference type="OrthoDB" id="8912589at2759"/>
<gene>
    <name evidence="3" type="primary">LOC117646623</name>
</gene>
<keyword evidence="1" id="KW-0812">Transmembrane</keyword>
<dbReference type="AlphaFoldDB" id="A0A6P8Z1S1"/>
<dbReference type="InParanoid" id="A0A6P8Z1S1"/>
<dbReference type="PANTHER" id="PTHR39948">
    <property type="entry name" value="GEO11419P1"/>
    <property type="match status" value="1"/>
</dbReference>
<accession>A0A6P8Z1S1</accession>
<dbReference type="GeneID" id="117646623"/>
<evidence type="ECO:0000256" key="1">
    <source>
        <dbReference type="SAM" id="Phobius"/>
    </source>
</evidence>
<dbReference type="RefSeq" id="XP_034243581.1">
    <property type="nucleotide sequence ID" value="XM_034387690.1"/>
</dbReference>